<comment type="caution">
    <text evidence="17">The sequence shown here is derived from an EMBL/GenBank/DDBJ whole genome shotgun (WGS) entry which is preliminary data.</text>
</comment>
<keyword evidence="11 14" id="KW-0067">ATP-binding</keyword>
<evidence type="ECO:0000256" key="9">
    <source>
        <dbReference type="ARBA" id="ARBA00022741"/>
    </source>
</evidence>
<comment type="similarity">
    <text evidence="3 14">Belongs to the GHMP kinase family. Archaeal shikimate kinase subfamily.</text>
</comment>
<evidence type="ECO:0000256" key="8">
    <source>
        <dbReference type="ARBA" id="ARBA00022679"/>
    </source>
</evidence>
<organism evidence="17">
    <name type="scientific">Geoglobus ahangari</name>
    <dbReference type="NCBI Taxonomy" id="113653"/>
    <lineage>
        <taxon>Archaea</taxon>
        <taxon>Methanobacteriati</taxon>
        <taxon>Methanobacteriota</taxon>
        <taxon>Archaeoglobi</taxon>
        <taxon>Archaeoglobales</taxon>
        <taxon>Archaeoglobaceae</taxon>
        <taxon>Geoglobus</taxon>
    </lineage>
</organism>
<dbReference type="InterPro" id="IPR020568">
    <property type="entry name" value="Ribosomal_Su5_D2-typ_SF"/>
</dbReference>
<dbReference type="InterPro" id="IPR010189">
    <property type="entry name" value="SK_arc"/>
</dbReference>
<keyword evidence="7 14" id="KW-0028">Amino-acid biosynthesis</keyword>
<evidence type="ECO:0000256" key="13">
    <source>
        <dbReference type="ARBA" id="ARBA00048567"/>
    </source>
</evidence>
<dbReference type="GO" id="GO:0008652">
    <property type="term" value="P:amino acid biosynthetic process"/>
    <property type="evidence" value="ECO:0007669"/>
    <property type="project" value="UniProtKB-KW"/>
</dbReference>
<dbReference type="Pfam" id="PF00288">
    <property type="entry name" value="GHMP_kinases_N"/>
    <property type="match status" value="1"/>
</dbReference>
<dbReference type="GO" id="GO:0004765">
    <property type="term" value="F:shikimate kinase activity"/>
    <property type="evidence" value="ECO:0007669"/>
    <property type="project" value="UniProtKB-UniRule"/>
</dbReference>
<evidence type="ECO:0000256" key="14">
    <source>
        <dbReference type="HAMAP-Rule" id="MF_00370"/>
    </source>
</evidence>
<proteinExistence type="inferred from homology"/>
<evidence type="ECO:0000259" key="15">
    <source>
        <dbReference type="Pfam" id="PF00288"/>
    </source>
</evidence>
<protein>
    <recommendedName>
        <fullName evidence="5 14">Shikimate kinase</fullName>
        <shortName evidence="14">SK</shortName>
        <ecNumber evidence="4 14">2.7.1.71</ecNumber>
    </recommendedName>
</protein>
<keyword evidence="6 14" id="KW-0963">Cytoplasm</keyword>
<dbReference type="SUPFAM" id="SSF54211">
    <property type="entry name" value="Ribosomal protein S5 domain 2-like"/>
    <property type="match status" value="1"/>
</dbReference>
<keyword evidence="8 14" id="KW-0808">Transferase</keyword>
<dbReference type="NCBIfam" id="TIGR01920">
    <property type="entry name" value="Shik_kin_archae"/>
    <property type="match status" value="1"/>
</dbReference>
<dbReference type="UniPathway" id="UPA00053">
    <property type="reaction ID" value="UER00088"/>
</dbReference>
<feature type="domain" description="GHMP kinase N-terminal" evidence="15">
    <location>
        <begin position="64"/>
        <end position="134"/>
    </location>
</feature>
<keyword evidence="10 14" id="KW-0418">Kinase</keyword>
<sequence>MKAESYAAGTIINALATFKGVAFGIDLKIRGRFRENDSKRLCIVENGKIVEMPILYKIFRNISGVIEIESEIPRRSGLGSSSAFMNVLLILAAKIKGEKLNAEKILKANARMSLETGMSYTGAFDDASASLLGGVVFSDNLKMKLFKREILEGDVIILLPDFKRGEINLRRIREDKEIVERAFKLAMEGKFKEAMLLNSMHYCRKIGLPLEPVISVQDLNVAAGLSGNGPCYVAFGEDVSDVESIWKNFGKTIRKRIVNEPAEDVRIPKTLFW</sequence>
<evidence type="ECO:0000313" key="17">
    <source>
        <dbReference type="EMBL" id="HGU59277.1"/>
    </source>
</evidence>
<comment type="subcellular location">
    <subcellularLocation>
        <location evidence="1 14">Cytoplasm</location>
    </subcellularLocation>
</comment>
<dbReference type="Gene3D" id="3.30.230.10">
    <property type="match status" value="1"/>
</dbReference>
<evidence type="ECO:0000313" key="16">
    <source>
        <dbReference type="EMBL" id="HGE66248.1"/>
    </source>
</evidence>
<evidence type="ECO:0000256" key="1">
    <source>
        <dbReference type="ARBA" id="ARBA00004496"/>
    </source>
</evidence>
<evidence type="ECO:0000256" key="11">
    <source>
        <dbReference type="ARBA" id="ARBA00022840"/>
    </source>
</evidence>
<keyword evidence="9 14" id="KW-0547">Nucleotide-binding</keyword>
<evidence type="ECO:0000256" key="5">
    <source>
        <dbReference type="ARBA" id="ARBA00013853"/>
    </source>
</evidence>
<feature type="binding site" evidence="14">
    <location>
        <begin position="73"/>
        <end position="83"/>
    </location>
    <ligand>
        <name>ATP</name>
        <dbReference type="ChEBI" id="CHEBI:30616"/>
    </ligand>
</feature>
<evidence type="ECO:0000256" key="4">
    <source>
        <dbReference type="ARBA" id="ARBA00012154"/>
    </source>
</evidence>
<keyword evidence="12 14" id="KW-0057">Aromatic amino acid biosynthesis</keyword>
<dbReference type="GO" id="GO:0009073">
    <property type="term" value="P:aromatic amino acid family biosynthetic process"/>
    <property type="evidence" value="ECO:0007669"/>
    <property type="project" value="UniProtKB-KW"/>
</dbReference>
<dbReference type="PANTHER" id="PTHR20861">
    <property type="entry name" value="HOMOSERINE/4-DIPHOSPHOCYTIDYL-2-C-METHYL-D-ERYTHRITOL KINASE"/>
    <property type="match status" value="1"/>
</dbReference>
<evidence type="ECO:0000256" key="2">
    <source>
        <dbReference type="ARBA" id="ARBA00004842"/>
    </source>
</evidence>
<evidence type="ECO:0000256" key="12">
    <source>
        <dbReference type="ARBA" id="ARBA00023141"/>
    </source>
</evidence>
<dbReference type="GO" id="GO:0005737">
    <property type="term" value="C:cytoplasm"/>
    <property type="evidence" value="ECO:0007669"/>
    <property type="project" value="UniProtKB-SubCell"/>
</dbReference>
<dbReference type="EMBL" id="DTPI01000028">
    <property type="protein sequence ID" value="HGE66248.1"/>
    <property type="molecule type" value="Genomic_DNA"/>
</dbReference>
<reference evidence="17" key="1">
    <citation type="journal article" date="2020" name="mSystems">
        <title>Genome- and Community-Level Interaction Insights into Carbon Utilization and Element Cycling Functions of Hydrothermarchaeota in Hydrothermal Sediment.</title>
        <authorList>
            <person name="Zhou Z."/>
            <person name="Liu Y."/>
            <person name="Xu W."/>
            <person name="Pan J."/>
            <person name="Luo Z.H."/>
            <person name="Li M."/>
        </authorList>
    </citation>
    <scope>NUCLEOTIDE SEQUENCE [LARGE SCALE GENOMIC DNA]</scope>
    <source>
        <strain evidence="17">SpSt-62</strain>
        <strain evidence="16">SpSt-97</strain>
    </source>
</reference>
<dbReference type="EC" id="2.7.1.71" evidence="4 14"/>
<dbReference type="GO" id="GO:0005524">
    <property type="term" value="F:ATP binding"/>
    <property type="evidence" value="ECO:0007669"/>
    <property type="project" value="UniProtKB-UniRule"/>
</dbReference>
<dbReference type="PIRSF" id="PIRSF005758">
    <property type="entry name" value="Shikimt_kin_arch"/>
    <property type="match status" value="1"/>
</dbReference>
<comment type="pathway">
    <text evidence="2 14">Metabolic intermediate biosynthesis; chorismate biosynthesis; chorismate from D-erythrose 4-phosphate and phosphoenolpyruvate: step 5/7.</text>
</comment>
<evidence type="ECO:0000256" key="10">
    <source>
        <dbReference type="ARBA" id="ARBA00022777"/>
    </source>
</evidence>
<dbReference type="HAMAP" id="MF_00370">
    <property type="entry name" value="Shik_kinase_arch"/>
    <property type="match status" value="1"/>
</dbReference>
<evidence type="ECO:0000256" key="6">
    <source>
        <dbReference type="ARBA" id="ARBA00022490"/>
    </source>
</evidence>
<accession>A0A7C4W424</accession>
<dbReference type="GO" id="GO:0009423">
    <property type="term" value="P:chorismate biosynthetic process"/>
    <property type="evidence" value="ECO:0007669"/>
    <property type="project" value="UniProtKB-UniRule"/>
</dbReference>
<dbReference type="EMBL" id="DTAK01000020">
    <property type="protein sequence ID" value="HGU59277.1"/>
    <property type="molecule type" value="Genomic_DNA"/>
</dbReference>
<evidence type="ECO:0000256" key="7">
    <source>
        <dbReference type="ARBA" id="ARBA00022605"/>
    </source>
</evidence>
<evidence type="ECO:0000256" key="3">
    <source>
        <dbReference type="ARBA" id="ARBA00010202"/>
    </source>
</evidence>
<dbReference type="PANTHER" id="PTHR20861:SF3">
    <property type="entry name" value="SHIKIMATE KINASE"/>
    <property type="match status" value="1"/>
</dbReference>
<name>A0A7C4W424_9EURY</name>
<dbReference type="AlphaFoldDB" id="A0A7C4W424"/>
<dbReference type="InterPro" id="IPR014721">
    <property type="entry name" value="Ribsml_uS5_D2-typ_fold_subgr"/>
</dbReference>
<gene>
    <name evidence="14" type="primary">aroK</name>
    <name evidence="17" type="ORF">ENT89_03705</name>
    <name evidence="16" type="ORF">ENX77_03870</name>
</gene>
<dbReference type="InterPro" id="IPR006204">
    <property type="entry name" value="GHMP_kinase_N_dom"/>
</dbReference>
<comment type="catalytic activity">
    <reaction evidence="13 14">
        <text>shikimate + ATP = 3-phosphoshikimate + ADP + H(+)</text>
        <dbReference type="Rhea" id="RHEA:13121"/>
        <dbReference type="ChEBI" id="CHEBI:15378"/>
        <dbReference type="ChEBI" id="CHEBI:30616"/>
        <dbReference type="ChEBI" id="CHEBI:36208"/>
        <dbReference type="ChEBI" id="CHEBI:145989"/>
        <dbReference type="ChEBI" id="CHEBI:456216"/>
        <dbReference type="EC" id="2.7.1.71"/>
    </reaction>
</comment>